<feature type="transmembrane region" description="Helical" evidence="1">
    <location>
        <begin position="29"/>
        <end position="49"/>
    </location>
</feature>
<dbReference type="OrthoDB" id="1716910at2759"/>
<dbReference type="OMA" id="LIPYEHA"/>
<dbReference type="Gramene" id="PSR88214">
    <property type="protein sequence ID" value="PSR88214"/>
    <property type="gene ID" value="CEY00_Acc31242"/>
</dbReference>
<reference evidence="2 3" key="1">
    <citation type="submission" date="2017-07" db="EMBL/GenBank/DDBJ databases">
        <title>An improved, manually edited Actinidia chinensis var. chinensis (kiwifruit) genome highlights the challenges associated with draft genomes and gene prediction in plants.</title>
        <authorList>
            <person name="Pilkington S."/>
            <person name="Crowhurst R."/>
            <person name="Hilario E."/>
            <person name="Nardozza S."/>
            <person name="Fraser L."/>
            <person name="Peng Y."/>
            <person name="Gunaseelan K."/>
            <person name="Simpson R."/>
            <person name="Tahir J."/>
            <person name="Deroles S."/>
            <person name="Templeton K."/>
            <person name="Luo Z."/>
            <person name="Davy M."/>
            <person name="Cheng C."/>
            <person name="Mcneilage M."/>
            <person name="Scaglione D."/>
            <person name="Liu Y."/>
            <person name="Zhang Q."/>
            <person name="Datson P."/>
            <person name="De Silva N."/>
            <person name="Gardiner S."/>
            <person name="Bassett H."/>
            <person name="Chagne D."/>
            <person name="Mccallum J."/>
            <person name="Dzierzon H."/>
            <person name="Deng C."/>
            <person name="Wang Y.-Y."/>
            <person name="Barron N."/>
            <person name="Manako K."/>
            <person name="Bowen J."/>
            <person name="Foster T."/>
            <person name="Erridge Z."/>
            <person name="Tiffin H."/>
            <person name="Waite C."/>
            <person name="Davies K."/>
            <person name="Grierson E."/>
            <person name="Laing W."/>
            <person name="Kirk R."/>
            <person name="Chen X."/>
            <person name="Wood M."/>
            <person name="Montefiori M."/>
            <person name="Brummell D."/>
            <person name="Schwinn K."/>
            <person name="Catanach A."/>
            <person name="Fullerton C."/>
            <person name="Li D."/>
            <person name="Meiyalaghan S."/>
            <person name="Nieuwenhuizen N."/>
            <person name="Read N."/>
            <person name="Prakash R."/>
            <person name="Hunter D."/>
            <person name="Zhang H."/>
            <person name="Mckenzie M."/>
            <person name="Knabel M."/>
            <person name="Harris A."/>
            <person name="Allan A."/>
            <person name="Chen A."/>
            <person name="Janssen B."/>
            <person name="Plunkett B."/>
            <person name="Dwamena C."/>
            <person name="Voogd C."/>
            <person name="Leif D."/>
            <person name="Lafferty D."/>
            <person name="Souleyre E."/>
            <person name="Varkonyi-Gasic E."/>
            <person name="Gambi F."/>
            <person name="Hanley J."/>
            <person name="Yao J.-L."/>
            <person name="Cheung J."/>
            <person name="David K."/>
            <person name="Warren B."/>
            <person name="Marsh K."/>
            <person name="Snowden K."/>
            <person name="Lin-Wang K."/>
            <person name="Brian L."/>
            <person name="Martinez-Sanchez M."/>
            <person name="Wang M."/>
            <person name="Ileperuma N."/>
            <person name="Macnee N."/>
            <person name="Campin R."/>
            <person name="Mcatee P."/>
            <person name="Drummond R."/>
            <person name="Espley R."/>
            <person name="Ireland H."/>
            <person name="Wu R."/>
            <person name="Atkinson R."/>
            <person name="Karunairetnam S."/>
            <person name="Bulley S."/>
            <person name="Chunkath S."/>
            <person name="Hanley Z."/>
            <person name="Storey R."/>
            <person name="Thrimawithana A."/>
            <person name="Thomson S."/>
            <person name="David C."/>
            <person name="Testolin R."/>
        </authorList>
    </citation>
    <scope>NUCLEOTIDE SEQUENCE [LARGE SCALE GENOMIC DNA]</scope>
    <source>
        <strain evidence="3">cv. Red5</strain>
        <tissue evidence="2">Young leaf</tissue>
    </source>
</reference>
<dbReference type="AlphaFoldDB" id="A0A2R6PB12"/>
<comment type="caution">
    <text evidence="2">The sequence shown here is derived from an EMBL/GenBank/DDBJ whole genome shotgun (WGS) entry which is preliminary data.</text>
</comment>
<evidence type="ECO:0000256" key="1">
    <source>
        <dbReference type="SAM" id="Phobius"/>
    </source>
</evidence>
<evidence type="ECO:0000313" key="2">
    <source>
        <dbReference type="EMBL" id="PSR88214.1"/>
    </source>
</evidence>
<gene>
    <name evidence="2" type="ORF">CEY00_Acc31242</name>
</gene>
<keyword evidence="3" id="KW-1185">Reference proteome</keyword>
<proteinExistence type="predicted"/>
<dbReference type="EMBL" id="NKQK01000027">
    <property type="protein sequence ID" value="PSR88214.1"/>
    <property type="molecule type" value="Genomic_DNA"/>
</dbReference>
<feature type="transmembrane region" description="Helical" evidence="1">
    <location>
        <begin position="69"/>
        <end position="89"/>
    </location>
</feature>
<dbReference type="Proteomes" id="UP000241394">
    <property type="component" value="Chromosome LG27"/>
</dbReference>
<feature type="transmembrane region" description="Helical" evidence="1">
    <location>
        <begin position="101"/>
        <end position="120"/>
    </location>
</feature>
<protein>
    <submittedName>
        <fullName evidence="2">Na(+)-translocating NADH-quinone reductase subunit D (Na(+)-NQR subunit D) like</fullName>
    </submittedName>
</protein>
<name>A0A2R6PB12_ACTCC</name>
<accession>A0A2R6PB12</accession>
<dbReference type="InParanoid" id="A0A2R6PB12"/>
<keyword evidence="1" id="KW-1133">Transmembrane helix</keyword>
<reference evidence="3" key="2">
    <citation type="journal article" date="2018" name="BMC Genomics">
        <title>A manually annotated Actinidia chinensis var. chinensis (kiwifruit) genome highlights the challenges associated with draft genomes and gene prediction in plants.</title>
        <authorList>
            <person name="Pilkington S.M."/>
            <person name="Crowhurst R."/>
            <person name="Hilario E."/>
            <person name="Nardozza S."/>
            <person name="Fraser L."/>
            <person name="Peng Y."/>
            <person name="Gunaseelan K."/>
            <person name="Simpson R."/>
            <person name="Tahir J."/>
            <person name="Deroles S.C."/>
            <person name="Templeton K."/>
            <person name="Luo Z."/>
            <person name="Davy M."/>
            <person name="Cheng C."/>
            <person name="McNeilage M."/>
            <person name="Scaglione D."/>
            <person name="Liu Y."/>
            <person name="Zhang Q."/>
            <person name="Datson P."/>
            <person name="De Silva N."/>
            <person name="Gardiner S.E."/>
            <person name="Bassett H."/>
            <person name="Chagne D."/>
            <person name="McCallum J."/>
            <person name="Dzierzon H."/>
            <person name="Deng C."/>
            <person name="Wang Y.Y."/>
            <person name="Barron L."/>
            <person name="Manako K."/>
            <person name="Bowen J."/>
            <person name="Foster T.M."/>
            <person name="Erridge Z.A."/>
            <person name="Tiffin H."/>
            <person name="Waite C.N."/>
            <person name="Davies K.M."/>
            <person name="Grierson E.P."/>
            <person name="Laing W.A."/>
            <person name="Kirk R."/>
            <person name="Chen X."/>
            <person name="Wood M."/>
            <person name="Montefiori M."/>
            <person name="Brummell D.A."/>
            <person name="Schwinn K.E."/>
            <person name="Catanach A."/>
            <person name="Fullerton C."/>
            <person name="Li D."/>
            <person name="Meiyalaghan S."/>
            <person name="Nieuwenhuizen N."/>
            <person name="Read N."/>
            <person name="Prakash R."/>
            <person name="Hunter D."/>
            <person name="Zhang H."/>
            <person name="McKenzie M."/>
            <person name="Knabel M."/>
            <person name="Harris A."/>
            <person name="Allan A.C."/>
            <person name="Gleave A."/>
            <person name="Chen A."/>
            <person name="Janssen B.J."/>
            <person name="Plunkett B."/>
            <person name="Ampomah-Dwamena C."/>
            <person name="Voogd C."/>
            <person name="Leif D."/>
            <person name="Lafferty D."/>
            <person name="Souleyre E.J.F."/>
            <person name="Varkonyi-Gasic E."/>
            <person name="Gambi F."/>
            <person name="Hanley J."/>
            <person name="Yao J.L."/>
            <person name="Cheung J."/>
            <person name="David K.M."/>
            <person name="Warren B."/>
            <person name="Marsh K."/>
            <person name="Snowden K.C."/>
            <person name="Lin-Wang K."/>
            <person name="Brian L."/>
            <person name="Martinez-Sanchez M."/>
            <person name="Wang M."/>
            <person name="Ileperuma N."/>
            <person name="Macnee N."/>
            <person name="Campin R."/>
            <person name="McAtee P."/>
            <person name="Drummond R.S.M."/>
            <person name="Espley R.V."/>
            <person name="Ireland H.S."/>
            <person name="Wu R."/>
            <person name="Atkinson R.G."/>
            <person name="Karunairetnam S."/>
            <person name="Bulley S."/>
            <person name="Chunkath S."/>
            <person name="Hanley Z."/>
            <person name="Storey R."/>
            <person name="Thrimawithana A.H."/>
            <person name="Thomson S."/>
            <person name="David C."/>
            <person name="Testolin R."/>
            <person name="Huang H."/>
            <person name="Hellens R.P."/>
            <person name="Schaffer R.J."/>
        </authorList>
    </citation>
    <scope>NUCLEOTIDE SEQUENCE [LARGE SCALE GENOMIC DNA]</scope>
    <source>
        <strain evidence="3">cv. Red5</strain>
    </source>
</reference>
<sequence length="123" mass="13553">MAKQQSLFKVLLVDPCPVVPSTSSKETTISGSILFLTTVLAAILPLIPYEHAGRYRVPKAIFKGQLSTFHVFIVSIMFAFSGLFSALFIHKQPNMARLCRYYSMVAMVSAIVFMICASLSQTA</sequence>
<organism evidence="2 3">
    <name type="scientific">Actinidia chinensis var. chinensis</name>
    <name type="common">Chinese soft-hair kiwi</name>
    <dbReference type="NCBI Taxonomy" id="1590841"/>
    <lineage>
        <taxon>Eukaryota</taxon>
        <taxon>Viridiplantae</taxon>
        <taxon>Streptophyta</taxon>
        <taxon>Embryophyta</taxon>
        <taxon>Tracheophyta</taxon>
        <taxon>Spermatophyta</taxon>
        <taxon>Magnoliopsida</taxon>
        <taxon>eudicotyledons</taxon>
        <taxon>Gunneridae</taxon>
        <taxon>Pentapetalae</taxon>
        <taxon>asterids</taxon>
        <taxon>Ericales</taxon>
        <taxon>Actinidiaceae</taxon>
        <taxon>Actinidia</taxon>
    </lineage>
</organism>
<evidence type="ECO:0000313" key="3">
    <source>
        <dbReference type="Proteomes" id="UP000241394"/>
    </source>
</evidence>
<keyword evidence="1" id="KW-0472">Membrane</keyword>
<keyword evidence="1" id="KW-0812">Transmembrane</keyword>